<feature type="region of interest" description="Disordered" evidence="1">
    <location>
        <begin position="324"/>
        <end position="346"/>
    </location>
</feature>
<feature type="region of interest" description="Disordered" evidence="1">
    <location>
        <begin position="642"/>
        <end position="683"/>
    </location>
</feature>
<dbReference type="RefSeq" id="WP_220103483.1">
    <property type="nucleotide sequence ID" value="NZ_JAHZSS010000006.1"/>
</dbReference>
<dbReference type="InterPro" id="IPR038610">
    <property type="entry name" value="FliK-like_C_sf"/>
</dbReference>
<evidence type="ECO:0000256" key="1">
    <source>
        <dbReference type="SAM" id="MobiDB-lite"/>
    </source>
</evidence>
<name>A0ABS7EEP5_9GAMM</name>
<dbReference type="Proteomes" id="UP001166251">
    <property type="component" value="Unassembled WGS sequence"/>
</dbReference>
<sequence length="696" mass="73154">MLFVAPSVGTSDSSSWSGNSSENGDAGGLFADVFSGLDGDFDSADSQLSALASVLSGEHDVATDDLSELKSKIAEIFQQQGKPLPPMSDDHQQSEQVLSLLNQLLGDKQNPSLSKQQASIGGVNFDEIGAEQANDNGSGSIWPLDELLTAESLASGNDSEGDFVVTDAVTGSETDSASDAEKALVALEQTPDISANEQLRALLWQHLQQSQGDSRHDGDSNDAAINSAGNLEDAPQLASDESKIAQLLATNANAFALQTDSSEAEMGQQQLNDAKASLSELSAAAEGGLPLDQTGQMQLFSNNEETEGSTNLKAGVNGYIPASNGTLTQPPEAKTVSDLGNSQSQTLLSGQPQNVLLGDEVTAEEGDFDLPLDESVRRVANSGVTLTAAINDQSKSLDKSIAAAASVDKSAATVMQPATETNSEQDAADAELSQKTLSNAELAASQQQTATLSNTERKAAAQRDGDIKTLASLQTDLGSDSDAESEVELASVNTRSAQVPGTNISANPANIEPHLTSANMSQLASTAQASTHSVEAAKAEPLSHTQQLAQVQERMQVLQDKLAPMLGQRLMMMMDSKMQQAEIQLDPPELGSLMVRVQVQNDQAQVSMVAQSAQARDALEQALPRLREMLQQQQIELTQANISHQRQQGGQGGQGNQDQNNQQQASADVGADGQSLSESEETVHVNLKAGKVDFYA</sequence>
<keyword evidence="4" id="KW-1185">Reference proteome</keyword>
<evidence type="ECO:0000313" key="3">
    <source>
        <dbReference type="EMBL" id="MBW8190801.1"/>
    </source>
</evidence>
<dbReference type="InterPro" id="IPR021136">
    <property type="entry name" value="Flagellar_hook_control-like_C"/>
</dbReference>
<gene>
    <name evidence="3" type="ORF">K0504_07120</name>
</gene>
<keyword evidence="3" id="KW-0282">Flagellum</keyword>
<keyword evidence="3" id="KW-0966">Cell projection</keyword>
<protein>
    <submittedName>
        <fullName evidence="3">Flagellar hook-length control protein FliK</fullName>
    </submittedName>
</protein>
<feature type="compositionally biased region" description="Basic and acidic residues" evidence="1">
    <location>
        <begin position="455"/>
        <end position="467"/>
    </location>
</feature>
<feature type="region of interest" description="Disordered" evidence="1">
    <location>
        <begin position="1"/>
        <end position="22"/>
    </location>
</feature>
<evidence type="ECO:0000259" key="2">
    <source>
        <dbReference type="Pfam" id="PF02120"/>
    </source>
</evidence>
<dbReference type="Gene3D" id="3.30.750.140">
    <property type="match status" value="1"/>
</dbReference>
<feature type="region of interest" description="Disordered" evidence="1">
    <location>
        <begin position="441"/>
        <end position="467"/>
    </location>
</feature>
<dbReference type="Pfam" id="PF02120">
    <property type="entry name" value="Flg_hook"/>
    <property type="match status" value="1"/>
</dbReference>
<proteinExistence type="predicted"/>
<evidence type="ECO:0000313" key="4">
    <source>
        <dbReference type="Proteomes" id="UP001166251"/>
    </source>
</evidence>
<dbReference type="EMBL" id="JAHZSS010000006">
    <property type="protein sequence ID" value="MBW8190801.1"/>
    <property type="molecule type" value="Genomic_DNA"/>
</dbReference>
<dbReference type="PANTHER" id="PTHR37533">
    <property type="entry name" value="FLAGELLAR HOOK-LENGTH CONTROL PROTEIN"/>
    <property type="match status" value="1"/>
</dbReference>
<comment type="caution">
    <text evidence="3">The sequence shown here is derived from an EMBL/GenBank/DDBJ whole genome shotgun (WGS) entry which is preliminary data.</text>
</comment>
<dbReference type="InterPro" id="IPR052563">
    <property type="entry name" value="FliK"/>
</dbReference>
<organism evidence="3 4">
    <name type="scientific">Neiella holothuriorum</name>
    <dbReference type="NCBI Taxonomy" id="2870530"/>
    <lineage>
        <taxon>Bacteria</taxon>
        <taxon>Pseudomonadati</taxon>
        <taxon>Pseudomonadota</taxon>
        <taxon>Gammaproteobacteria</taxon>
        <taxon>Alteromonadales</taxon>
        <taxon>Echinimonadaceae</taxon>
        <taxon>Neiella</taxon>
    </lineage>
</organism>
<dbReference type="CDD" id="cd17470">
    <property type="entry name" value="T3SS_Flik_C"/>
    <property type="match status" value="1"/>
</dbReference>
<dbReference type="PANTHER" id="PTHR37533:SF2">
    <property type="entry name" value="FLAGELLAR HOOK-LENGTH CONTROL PROTEIN"/>
    <property type="match status" value="1"/>
</dbReference>
<feature type="compositionally biased region" description="Low complexity" evidence="1">
    <location>
        <begin position="7"/>
        <end position="21"/>
    </location>
</feature>
<reference evidence="3" key="1">
    <citation type="submission" date="2021-07" db="EMBL/GenBank/DDBJ databases">
        <title>Neiella marina sp. nov., isolated from the intestinal content of sea cucumber Apostichopus japonicus.</title>
        <authorList>
            <person name="Bai X."/>
        </authorList>
    </citation>
    <scope>NUCLEOTIDE SEQUENCE</scope>
    <source>
        <strain evidence="3">126</strain>
    </source>
</reference>
<accession>A0ABS7EEP5</accession>
<feature type="compositionally biased region" description="Polar residues" evidence="1">
    <location>
        <begin position="441"/>
        <end position="454"/>
    </location>
</feature>
<keyword evidence="3" id="KW-0969">Cilium</keyword>
<feature type="domain" description="Flagellar hook-length control protein-like C-terminal" evidence="2">
    <location>
        <begin position="568"/>
        <end position="650"/>
    </location>
</feature>